<name>A0A1J4KVL2_9EUKA</name>
<organism evidence="1 2">
    <name type="scientific">Tritrichomonas foetus</name>
    <dbReference type="NCBI Taxonomy" id="1144522"/>
    <lineage>
        <taxon>Eukaryota</taxon>
        <taxon>Metamonada</taxon>
        <taxon>Parabasalia</taxon>
        <taxon>Tritrichomonadida</taxon>
        <taxon>Tritrichomonadidae</taxon>
        <taxon>Tritrichomonas</taxon>
    </lineage>
</organism>
<dbReference type="AlphaFoldDB" id="A0A1J4KVL2"/>
<reference evidence="1" key="1">
    <citation type="submission" date="2016-10" db="EMBL/GenBank/DDBJ databases">
        <authorList>
            <person name="Benchimol M."/>
            <person name="Almeida L.G."/>
            <person name="Vasconcelos A.T."/>
            <person name="Perreira-Neves A."/>
            <person name="Rosa I.A."/>
            <person name="Tasca T."/>
            <person name="Bogo M.R."/>
            <person name="de Souza W."/>
        </authorList>
    </citation>
    <scope>NUCLEOTIDE SEQUENCE [LARGE SCALE GENOMIC DNA]</scope>
    <source>
        <strain evidence="1">K</strain>
    </source>
</reference>
<dbReference type="VEuPathDB" id="TrichDB:TRFO_42611"/>
<keyword evidence="2" id="KW-1185">Reference proteome</keyword>
<dbReference type="EMBL" id="MLAK01000243">
    <property type="protein sequence ID" value="OHT15275.1"/>
    <property type="molecule type" value="Genomic_DNA"/>
</dbReference>
<comment type="caution">
    <text evidence="1">The sequence shown here is derived from an EMBL/GenBank/DDBJ whole genome shotgun (WGS) entry which is preliminary data.</text>
</comment>
<dbReference type="RefSeq" id="XP_068368411.1">
    <property type="nucleotide sequence ID" value="XM_068514396.1"/>
</dbReference>
<gene>
    <name evidence="1" type="ORF">TRFO_42611</name>
</gene>
<accession>A0A1J4KVL2</accession>
<protein>
    <submittedName>
        <fullName evidence="1">Uncharacterized protein</fullName>
    </submittedName>
</protein>
<dbReference type="Proteomes" id="UP000179807">
    <property type="component" value="Unassembled WGS sequence"/>
</dbReference>
<evidence type="ECO:0000313" key="2">
    <source>
        <dbReference type="Proteomes" id="UP000179807"/>
    </source>
</evidence>
<proteinExistence type="predicted"/>
<sequence length="430" mass="49257">MLRKLEGIEKSFAGPDMSSFLNLAIKFEDQKSLNKALNNFKKIFGGRSLKVVDGAIYKSSEMSPIEKLPMWIQDCHSACDWVQNHTKPIDQTLTTISHNDSIIAINSNHNVSDGGFMLRAFKHCLDDDIGEYPFGESPLAISEAFKDELAECEKIQPELFKHSLNTCFPFDPKDPHLVPRERRNEMKHVMIEDKLDTNLLQCFDKKLHRPKNLTESIMMAMSLTLSTFNNYNCDHESLSKQIDRLGLTMVYDLRRFTNPQNINWRYANAVSSISLQTIPNDRDSLSDICKKFRNVILEVQGPPIFYNVNHGEYNSKPYHIHGCSSNLGPIVIKRPIKDFHINAKYVTSSDFYDSGENGSDIFFLTFSKVTQTKNELSTLLCSAPTTVTGKTFHIFHETLFHILKDIPYDTNIVEAYKEIKDFQNKLSAEY</sequence>
<evidence type="ECO:0000313" key="1">
    <source>
        <dbReference type="EMBL" id="OHT15275.1"/>
    </source>
</evidence>
<dbReference type="GeneID" id="94849100"/>